<dbReference type="EMBL" id="CM023470">
    <property type="protein sequence ID" value="KAH7978150.1"/>
    <property type="molecule type" value="Genomic_DNA"/>
</dbReference>
<protein>
    <submittedName>
        <fullName evidence="1">Uncharacterized protein</fullName>
    </submittedName>
</protein>
<accession>A0ACB8DUJ0</accession>
<sequence>MEKPSSDAPYTRKKSTYASDAADWATEWTSAPTPKTKQAPKRGCGARNPNQEHQYTPRGDLCGEAHPAADKTCKARFKTRYIMKRRRWERWMQAKEQATMEAAATVPTGPSRSRSRSRGQSSSRGRSRSRGRSESRGRSRSRGRTRSRTSGKRRGNSKSRSWPANATEKLTKEVQDLKKEHRQPLEWPVNAPVAELPEVDHQPAAKKRAVHPQQESSRVAHDRSEVKDMFTEIQKTVSSIPTAVAGLTDRVIRIEEVVGVTPAPQGQLG</sequence>
<comment type="caution">
    <text evidence="1">The sequence shown here is derived from an EMBL/GenBank/DDBJ whole genome shotgun (WGS) entry which is preliminary data.</text>
</comment>
<name>A0ACB8DUJ0_DERSI</name>
<reference evidence="1" key="1">
    <citation type="submission" date="2020-05" db="EMBL/GenBank/DDBJ databases">
        <title>Large-scale comparative analyses of tick genomes elucidate their genetic diversity and vector capacities.</title>
        <authorList>
            <person name="Jia N."/>
            <person name="Wang J."/>
            <person name="Shi W."/>
            <person name="Du L."/>
            <person name="Sun Y."/>
            <person name="Zhan W."/>
            <person name="Jiang J."/>
            <person name="Wang Q."/>
            <person name="Zhang B."/>
            <person name="Ji P."/>
            <person name="Sakyi L.B."/>
            <person name="Cui X."/>
            <person name="Yuan T."/>
            <person name="Jiang B."/>
            <person name="Yang W."/>
            <person name="Lam T.T.-Y."/>
            <person name="Chang Q."/>
            <person name="Ding S."/>
            <person name="Wang X."/>
            <person name="Zhu J."/>
            <person name="Ruan X."/>
            <person name="Zhao L."/>
            <person name="Wei J."/>
            <person name="Que T."/>
            <person name="Du C."/>
            <person name="Cheng J."/>
            <person name="Dai P."/>
            <person name="Han X."/>
            <person name="Huang E."/>
            <person name="Gao Y."/>
            <person name="Liu J."/>
            <person name="Shao H."/>
            <person name="Ye R."/>
            <person name="Li L."/>
            <person name="Wei W."/>
            <person name="Wang X."/>
            <person name="Wang C."/>
            <person name="Yang T."/>
            <person name="Huo Q."/>
            <person name="Li W."/>
            <person name="Guo W."/>
            <person name="Chen H."/>
            <person name="Zhou L."/>
            <person name="Ni X."/>
            <person name="Tian J."/>
            <person name="Zhou Y."/>
            <person name="Sheng Y."/>
            <person name="Liu T."/>
            <person name="Pan Y."/>
            <person name="Xia L."/>
            <person name="Li J."/>
            <person name="Zhao F."/>
            <person name="Cao W."/>
        </authorList>
    </citation>
    <scope>NUCLEOTIDE SEQUENCE</scope>
    <source>
        <strain evidence="1">Dsil-2018</strain>
    </source>
</reference>
<evidence type="ECO:0000313" key="1">
    <source>
        <dbReference type="EMBL" id="KAH7978150.1"/>
    </source>
</evidence>
<keyword evidence="2" id="KW-1185">Reference proteome</keyword>
<gene>
    <name evidence="1" type="ORF">HPB49_004654</name>
</gene>
<dbReference type="Proteomes" id="UP000821865">
    <property type="component" value="Chromosome 1"/>
</dbReference>
<organism evidence="1 2">
    <name type="scientific">Dermacentor silvarum</name>
    <name type="common">Tick</name>
    <dbReference type="NCBI Taxonomy" id="543639"/>
    <lineage>
        <taxon>Eukaryota</taxon>
        <taxon>Metazoa</taxon>
        <taxon>Ecdysozoa</taxon>
        <taxon>Arthropoda</taxon>
        <taxon>Chelicerata</taxon>
        <taxon>Arachnida</taxon>
        <taxon>Acari</taxon>
        <taxon>Parasitiformes</taxon>
        <taxon>Ixodida</taxon>
        <taxon>Ixodoidea</taxon>
        <taxon>Ixodidae</taxon>
        <taxon>Rhipicephalinae</taxon>
        <taxon>Dermacentor</taxon>
    </lineage>
</organism>
<proteinExistence type="predicted"/>
<evidence type="ECO:0000313" key="2">
    <source>
        <dbReference type="Proteomes" id="UP000821865"/>
    </source>
</evidence>